<sequence>MLMNLEELITVSIAEFLDVEVHRDTENLDLSSKIEIVRKRIIDKSKNNINPTFVNNGSMNYEYEMFFSSNPNDMIKIDGWIPIETDKIGKSDRISEYIEIGLIRKVETAYS</sequence>
<evidence type="ECO:0000313" key="2">
    <source>
        <dbReference type="Proteomes" id="UP000076715"/>
    </source>
</evidence>
<protein>
    <submittedName>
        <fullName evidence="1">Uncharacterized protein</fullName>
    </submittedName>
</protein>
<dbReference type="Proteomes" id="UP000076715">
    <property type="component" value="Unassembled WGS sequence"/>
</dbReference>
<proteinExistence type="predicted"/>
<gene>
    <name evidence="1" type="ORF">AWE51_20135</name>
</gene>
<accession>A0A162CVK0</accession>
<comment type="caution">
    <text evidence="1">The sequence shown here is derived from an EMBL/GenBank/DDBJ whole genome shotgun (WGS) entry which is preliminary data.</text>
</comment>
<reference evidence="1 2" key="1">
    <citation type="submission" date="2016-01" db="EMBL/GenBank/DDBJ databases">
        <title>The draft genome sequence of Aquimarina sp. RZW4-3-2.</title>
        <authorList>
            <person name="Wang Y."/>
        </authorList>
    </citation>
    <scope>NUCLEOTIDE SEQUENCE [LARGE SCALE GENOMIC DNA]</scope>
    <source>
        <strain evidence="1 2">RZW4-3-2</strain>
    </source>
</reference>
<evidence type="ECO:0000313" key="1">
    <source>
        <dbReference type="EMBL" id="KZS41709.1"/>
    </source>
</evidence>
<dbReference type="AlphaFoldDB" id="A0A162CVK0"/>
<name>A0A162CVK0_9FLAO</name>
<dbReference type="EMBL" id="LQRT01000003">
    <property type="protein sequence ID" value="KZS41709.1"/>
    <property type="molecule type" value="Genomic_DNA"/>
</dbReference>
<keyword evidence="2" id="KW-1185">Reference proteome</keyword>
<organism evidence="1 2">
    <name type="scientific">Aquimarina aggregata</name>
    <dbReference type="NCBI Taxonomy" id="1642818"/>
    <lineage>
        <taxon>Bacteria</taxon>
        <taxon>Pseudomonadati</taxon>
        <taxon>Bacteroidota</taxon>
        <taxon>Flavobacteriia</taxon>
        <taxon>Flavobacteriales</taxon>
        <taxon>Flavobacteriaceae</taxon>
        <taxon>Aquimarina</taxon>
    </lineage>
</organism>